<dbReference type="PANTHER" id="PTHR30606">
    <property type="entry name" value="LIPID A BIOSYNTHESIS LAUROYL ACYLTRANSFERASE"/>
    <property type="match status" value="1"/>
</dbReference>
<dbReference type="RefSeq" id="WP_160891535.1">
    <property type="nucleotide sequence ID" value="NZ_WUMU01000003.1"/>
</dbReference>
<name>A0A6L7FYD6_9RHOB</name>
<dbReference type="EMBL" id="WUMU01000003">
    <property type="protein sequence ID" value="MXN16811.1"/>
    <property type="molecule type" value="Genomic_DNA"/>
</dbReference>
<dbReference type="AlphaFoldDB" id="A0A6L7FYD6"/>
<accession>A0A6L7FYD6</accession>
<evidence type="ECO:0000256" key="3">
    <source>
        <dbReference type="ARBA" id="ARBA00022519"/>
    </source>
</evidence>
<keyword evidence="6 7" id="KW-0012">Acyltransferase</keyword>
<evidence type="ECO:0000313" key="8">
    <source>
        <dbReference type="Proteomes" id="UP000477911"/>
    </source>
</evidence>
<gene>
    <name evidence="7" type="ORF">GR170_03110</name>
</gene>
<dbReference type="PIRSF" id="PIRSF026649">
    <property type="entry name" value="MsbB"/>
    <property type="match status" value="1"/>
</dbReference>
<comment type="subcellular location">
    <subcellularLocation>
        <location evidence="1">Cell inner membrane</location>
    </subcellularLocation>
</comment>
<reference evidence="7 8" key="1">
    <citation type="submission" date="2019-12" db="EMBL/GenBank/DDBJ databases">
        <authorList>
            <person name="Li M."/>
        </authorList>
    </citation>
    <scope>NUCLEOTIDE SEQUENCE [LARGE SCALE GENOMIC DNA]</scope>
    <source>
        <strain evidence="7 8">GBMRC 2024</strain>
    </source>
</reference>
<evidence type="ECO:0000313" key="7">
    <source>
        <dbReference type="EMBL" id="MXN16811.1"/>
    </source>
</evidence>
<comment type="caution">
    <text evidence="7">The sequence shown here is derived from an EMBL/GenBank/DDBJ whole genome shotgun (WGS) entry which is preliminary data.</text>
</comment>
<dbReference type="GO" id="GO:0005886">
    <property type="term" value="C:plasma membrane"/>
    <property type="evidence" value="ECO:0007669"/>
    <property type="project" value="UniProtKB-SubCell"/>
</dbReference>
<sequence length="296" mass="33649">MDPKDQPLGTRAGHYLSNLAMMAALRGGRLLPYERRVPLVGRLMQLVAPFTGWRGRIRTNLQRSWPQLPEAEIERLVKTVPERFGRTFAEIFTGDEFADRLDATPLTGPGLATLEEAHAAGRPVIFVSGHFGNWDAARSAISRRFAPVGAIYRPLNNPYSERQWRAALKGISEPIFPRSRRGLAEMVRYLRQGNMIAILHDQHFSQGVEGRFFGRRVRTAPSAAEMALKYDALLIPAYGIRQPDGLSFEMRLEAPIPHSDPETMTQAMTDSLEVQVRAHPEQWFWIHRRWKAEDRA</sequence>
<evidence type="ECO:0000256" key="6">
    <source>
        <dbReference type="ARBA" id="ARBA00023315"/>
    </source>
</evidence>
<keyword evidence="5" id="KW-0472">Membrane</keyword>
<dbReference type="GO" id="GO:0009247">
    <property type="term" value="P:glycolipid biosynthetic process"/>
    <property type="evidence" value="ECO:0007669"/>
    <property type="project" value="UniProtKB-ARBA"/>
</dbReference>
<proteinExistence type="predicted"/>
<dbReference type="Proteomes" id="UP000477911">
    <property type="component" value="Unassembled WGS sequence"/>
</dbReference>
<dbReference type="GO" id="GO:0016746">
    <property type="term" value="F:acyltransferase activity"/>
    <property type="evidence" value="ECO:0007669"/>
    <property type="project" value="UniProtKB-KW"/>
</dbReference>
<evidence type="ECO:0000256" key="5">
    <source>
        <dbReference type="ARBA" id="ARBA00023136"/>
    </source>
</evidence>
<evidence type="ECO:0000256" key="1">
    <source>
        <dbReference type="ARBA" id="ARBA00004533"/>
    </source>
</evidence>
<evidence type="ECO:0000256" key="4">
    <source>
        <dbReference type="ARBA" id="ARBA00022679"/>
    </source>
</evidence>
<protein>
    <submittedName>
        <fullName evidence="7">Lauroyl acyltransferase</fullName>
    </submittedName>
</protein>
<keyword evidence="8" id="KW-1185">Reference proteome</keyword>
<evidence type="ECO:0000256" key="2">
    <source>
        <dbReference type="ARBA" id="ARBA00022475"/>
    </source>
</evidence>
<dbReference type="InterPro" id="IPR004960">
    <property type="entry name" value="LipA_acyltrans"/>
</dbReference>
<keyword evidence="3" id="KW-0997">Cell inner membrane</keyword>
<keyword evidence="2" id="KW-1003">Cell membrane</keyword>
<dbReference type="PANTHER" id="PTHR30606:SF10">
    <property type="entry name" value="PHOSPHATIDYLINOSITOL MANNOSIDE ACYLTRANSFERASE"/>
    <property type="match status" value="1"/>
</dbReference>
<dbReference type="Pfam" id="PF03279">
    <property type="entry name" value="Lip_A_acyltrans"/>
    <property type="match status" value="1"/>
</dbReference>
<dbReference type="CDD" id="cd07984">
    <property type="entry name" value="LPLAT_LABLAT-like"/>
    <property type="match status" value="1"/>
</dbReference>
<organism evidence="7 8">
    <name type="scientific">Pseudooceanicola albus</name>
    <dbReference type="NCBI Taxonomy" id="2692189"/>
    <lineage>
        <taxon>Bacteria</taxon>
        <taxon>Pseudomonadati</taxon>
        <taxon>Pseudomonadota</taxon>
        <taxon>Alphaproteobacteria</taxon>
        <taxon>Rhodobacterales</taxon>
        <taxon>Paracoccaceae</taxon>
        <taxon>Pseudooceanicola</taxon>
    </lineage>
</organism>
<keyword evidence="4 7" id="KW-0808">Transferase</keyword>